<evidence type="ECO:0000256" key="1">
    <source>
        <dbReference type="SAM" id="MobiDB-lite"/>
    </source>
</evidence>
<dbReference type="Gene3D" id="2.60.40.1080">
    <property type="match status" value="2"/>
</dbReference>
<feature type="region of interest" description="Disordered" evidence="1">
    <location>
        <begin position="1372"/>
        <end position="1392"/>
    </location>
</feature>
<keyword evidence="4" id="KW-1185">Reference proteome</keyword>
<dbReference type="SUPFAM" id="SSF55486">
    <property type="entry name" value="Metalloproteases ('zincins'), catalytic domain"/>
    <property type="match status" value="1"/>
</dbReference>
<evidence type="ECO:0000313" key="4">
    <source>
        <dbReference type="Proteomes" id="UP001172778"/>
    </source>
</evidence>
<evidence type="ECO:0000313" key="3">
    <source>
        <dbReference type="EMBL" id="MDK2126898.1"/>
    </source>
</evidence>
<dbReference type="EMBL" id="JARRAF010000063">
    <property type="protein sequence ID" value="MDK2126898.1"/>
    <property type="molecule type" value="Genomic_DNA"/>
</dbReference>
<proteinExistence type="predicted"/>
<dbReference type="Gene3D" id="2.60.40.2810">
    <property type="match status" value="1"/>
</dbReference>
<name>A0ABT7E3L7_9NEIS</name>
<feature type="domain" description="BIG2" evidence="2">
    <location>
        <begin position="151"/>
        <end position="232"/>
    </location>
</feature>
<dbReference type="Pfam" id="PF02368">
    <property type="entry name" value="Big_2"/>
    <property type="match status" value="1"/>
</dbReference>
<gene>
    <name evidence="3" type="ORF">PZA18_22910</name>
</gene>
<dbReference type="RefSeq" id="WP_284103219.1">
    <property type="nucleotide sequence ID" value="NZ_JARRAF010000063.1"/>
</dbReference>
<feature type="non-terminal residue" evidence="3">
    <location>
        <position position="1"/>
    </location>
</feature>
<dbReference type="NCBIfam" id="NF012211">
    <property type="entry name" value="tand_rpt_95"/>
    <property type="match status" value="3"/>
</dbReference>
<accession>A0ABT7E3L7</accession>
<evidence type="ECO:0000259" key="2">
    <source>
        <dbReference type="SMART" id="SM00635"/>
    </source>
</evidence>
<feature type="domain" description="BIG2" evidence="2">
    <location>
        <begin position="57"/>
        <end position="138"/>
    </location>
</feature>
<dbReference type="SUPFAM" id="SSF75011">
    <property type="entry name" value="3-carboxy-cis,cis-mucoante lactonizing enzyme"/>
    <property type="match status" value="1"/>
</dbReference>
<reference evidence="3" key="1">
    <citation type="submission" date="2023-03" db="EMBL/GenBank/DDBJ databases">
        <title>Chitinimonas shenzhenensis gen. nov., sp. nov., a novel member of family Burkholderiaceae isolated from activated sludge collected in Shen Zhen, China.</title>
        <authorList>
            <person name="Wang X."/>
        </authorList>
    </citation>
    <scope>NUCLEOTIDE SEQUENCE</scope>
    <source>
        <strain evidence="3">DQS-5</strain>
    </source>
</reference>
<protein>
    <submittedName>
        <fullName evidence="3">Ig-like domain-containing protein</fullName>
    </submittedName>
</protein>
<dbReference type="Gene3D" id="2.60.40.3440">
    <property type="match status" value="2"/>
</dbReference>
<organism evidence="3 4">
    <name type="scientific">Parachitinimonas caeni</name>
    <dbReference type="NCBI Taxonomy" id="3031301"/>
    <lineage>
        <taxon>Bacteria</taxon>
        <taxon>Pseudomonadati</taxon>
        <taxon>Pseudomonadota</taxon>
        <taxon>Betaproteobacteria</taxon>
        <taxon>Neisseriales</taxon>
        <taxon>Chitinibacteraceae</taxon>
        <taxon>Parachitinimonas</taxon>
    </lineage>
</organism>
<sequence length="2501" mass="268655">RILGAEHGTARLAADGQTLLFTPEAGFAGDATLRLQADDGFAMSGVIELKVKVSGAKLTAIRLERLASLATGGANQLQAIGDFEDEANVQLDGHYLSWSSDHPDLLTVDAEGRVRGLATGHTVVHAKARGIEGFNAFSVDTNPGRPLLDEDGFEVDVYPKAIELPAEVGQRQLKVHTLDGTRIDAATSGIRYLVSDPRIAEVSADGLIHAKAVGSTTISVIYQGLQRDLIVRVETPQTGPTDIAAGQGVIVQDAAGNLLMLAPGSLPAAGRVSIQAVEPSSLGLPLPAAGVLDTLGAVHLDLGGQEARLPLQLALKVASPQAVGTEVLFWAKGQIVDANGVSHDTWWLLDNGRIGADGIARTSSPPFEGLTKTMDVVATVLSKSNPDTGEMEVTHKFMEWDSIWAPAENIAVAARAMAGASGEGFSGMMRALRDAFLGITTKIDGSYQTKIPTTVKEGKVRFEFPPVPANPRQLPDITGFELDRASGQIRLQGSHFLPEGSNSNQYQLKLWLKPRADALAAPTQRVDDRGLSWQAVELKLNQDKQWVAQLPAGLSLSQHIGWVERIALTPGFGQKPSASQRLSGEAVELWQPNQPAAVIASRHWKTQENQLHLFRPTAEGLSLVRSLVKDEKGQPLQLNSGKADAVAFSEDGTLAFVAGQKRIYVIDLMAQAVVYTHIPAGLGSELSSLGVQGDWLYYTEGSRNNPQGGRLLRLNIRPGAAGYLRTSQDLSLPVEARFGYQDMAISSGRYLALTASQLSAPNTWAGLDDEAWRQPGNVYVVDLQQVGADGRIPGTAWHKLDRYTHADSQSGSGGTGGKAPVNLSEGLSGADFLLSSALDRNFGLAGVHWDLDDQGRPGQLGTAKGTALTPLRTDPEWYDRQHQLNIQRAQGSVMVAYQGEEYALVADYHFSVNDPHVLYGTDVGNQIGGKIGVIRDPLGKNGGPEYLGATTPIPGTALNQLSLSGDGRLYATGFIYEPSLTNPATGPADAVFGWDIAKLLNAAIEAKAHPRRYAIPLDRQPTGGIHSAPRPDLLPARYNGPAANQVFGRVFGMGIFKPGVEVTDSSGMAHDGVVVFSPYAPGNPFVLTPAIPKVEHLADKTTVLPHSNLPASPGVSSMRAWADKIEPEKADQHTLSWRNYTGQPTRFQISVESNSFLWKGKPEQSDALSLGNKALLAGKGKDLVVEKSVELKPGEVFKLPVFSKLDIQQVQKFTTADAIVDKALVKTQAIDSKGNLTGPVSNSYKMVYVADLGDADPNDRTLYFSDTVVGAIREKKIYNPAGLTLVARNGKYFKVVENSWNEKDRTTTVQYWAREDKDAVADIDVLDIVEDGKVLTSVYLAAQTVPPVTLNLNMAKARAALTAAFVAINKRIPEPKRPNPNDPNDPNKVRHKRWKDLQDSTKTLIDMQTKFGFANGQISNSKWLAFENMIVSEVEKFCADFAKPHGHSGRQYVSLKIVRNGPAVDLSKRIMEATYSDDVLGDLGEAWLNLDFNGLPINNKKLSASAQLYMLTQAFQGDEAQKGHGIETIGIGAELRSISEDVDVYKYKIKDPYSEFGQRLSRVYVHELGHLLGLPDEYGADANQTPIFGKPNFMTAQDSERVDLNMRNPSQRSMLSFGLKDPMFNPALKDVGNLVSEVKKIKENYDLRHSGPSKLVSINSGNTTLQIEDPSGLARVGLPLASPAVVTAHSTLQPMLGGLPPSTDLQESGSSRLVHSFTSKPQDRYLRFTVADQALIANSSGPSDAFQVALLNANTGASLVGSTGMANSDALLNIQTGGAEKLASGVRKQLNGDGTVTYFIDLKHGVGGDLAGTPALLSFDLIGFGSEQSHVAIRDIQLVQNVLAFDDTASLDEDSALELRPLVNDLGADASARIELVSQPAQGSVVVNGDGSLRYQPAANWSGTETIQYRYTADGSTSNVATITLTVRPVNDAPLGVDSQGSVVAGQSFIFHPLTGAKDVDGDSLSAHLNTGPAHGQVSRHADGSWSYIADRRYSGPDQFTYYLNDGQADSAPVTVTLTVLPANTAPTARDGVLSLLEDGSVRIDLRQFGSDAESDVLTGRITAQPQHGTLTAQADGSWLYTPTANYAGEDAIRFILNDGQLDSAEAVLKLNIQAVVDAPVFKFGTVQPRELFRTSWESAPNPDRSSTVISDSLFEGWTLVTTGDVQAGGKNGFEVWSSGDSMSNQRNQPVTVTAMAGNGQNWLELNDAAGTQTQTLGIERQIDTVAGAHYRLSLDLAGRPGFGAAYTAIGVYVDEQRIASFTQSSVPSKLTWQTDSALFLGKGGRQTLRIVTEAQSRDPAGRGMMLDDLSLSESFVYNEGRSGSPIRLLPIELGTGDADGSETSHLELLGLPVGSRVSDGSHSHTVTVPRERVKLAGWQLDRLAITPPLSYRGELPLELIATAIESQTGQTASLSQTLTLLVLPAPLAMNPLVSVASAPPSSTPQRVWMGHWQNEMPHGQTSLQRSIDVSAHLEQRFKQLDKMILDTLLRELSSQKRENQ</sequence>
<dbReference type="InterPro" id="IPR003343">
    <property type="entry name" value="Big_2"/>
</dbReference>
<comment type="caution">
    <text evidence="3">The sequence shown here is derived from an EMBL/GenBank/DDBJ whole genome shotgun (WGS) entry which is preliminary data.</text>
</comment>
<dbReference type="InterPro" id="IPR008964">
    <property type="entry name" value="Invasin/intimin_cell_adhesion"/>
</dbReference>
<dbReference type="Proteomes" id="UP001172778">
    <property type="component" value="Unassembled WGS sequence"/>
</dbReference>
<dbReference type="SUPFAM" id="SSF49373">
    <property type="entry name" value="Invasin/intimin cell-adhesion fragments"/>
    <property type="match status" value="1"/>
</dbReference>
<dbReference type="Pfam" id="PF17963">
    <property type="entry name" value="Big_9"/>
    <property type="match status" value="3"/>
</dbReference>
<dbReference type="SMART" id="SM00635">
    <property type="entry name" value="BID_2"/>
    <property type="match status" value="2"/>
</dbReference>